<proteinExistence type="predicted"/>
<evidence type="ECO:0000313" key="2">
    <source>
        <dbReference type="EMBL" id="KAA0056046.1"/>
    </source>
</evidence>
<protein>
    <recommendedName>
        <fullName evidence="4">Gag protease polyprotein</fullName>
    </recommendedName>
</protein>
<organism evidence="2 3">
    <name type="scientific">Cucumis melo var. makuwa</name>
    <name type="common">Oriental melon</name>
    <dbReference type="NCBI Taxonomy" id="1194695"/>
    <lineage>
        <taxon>Eukaryota</taxon>
        <taxon>Viridiplantae</taxon>
        <taxon>Streptophyta</taxon>
        <taxon>Embryophyta</taxon>
        <taxon>Tracheophyta</taxon>
        <taxon>Spermatophyta</taxon>
        <taxon>Magnoliopsida</taxon>
        <taxon>eudicotyledons</taxon>
        <taxon>Gunneridae</taxon>
        <taxon>Pentapetalae</taxon>
        <taxon>rosids</taxon>
        <taxon>fabids</taxon>
        <taxon>Cucurbitales</taxon>
        <taxon>Cucurbitaceae</taxon>
        <taxon>Benincaseae</taxon>
        <taxon>Cucumis</taxon>
    </lineage>
</organism>
<feature type="region of interest" description="Disordered" evidence="1">
    <location>
        <begin position="154"/>
        <end position="202"/>
    </location>
</feature>
<gene>
    <name evidence="2" type="ORF">E6C27_scaffold319G002100</name>
</gene>
<dbReference type="EMBL" id="SSTE01008362">
    <property type="protein sequence ID" value="KAA0056046.1"/>
    <property type="molecule type" value="Genomic_DNA"/>
</dbReference>
<accession>A0A5A7UP21</accession>
<name>A0A5A7UP21_CUCMM</name>
<comment type="caution">
    <text evidence="2">The sequence shown here is derived from an EMBL/GenBank/DDBJ whole genome shotgun (WGS) entry which is preliminary data.</text>
</comment>
<evidence type="ECO:0000256" key="1">
    <source>
        <dbReference type="SAM" id="MobiDB-lite"/>
    </source>
</evidence>
<sequence>MSYGWEIRGRVLRVIRIDDVLRQDNMGKEVYSAVAAAGFQPTRAGAQPQSLAEPPRSSGAAASSREGLKHCNLDLGTSLLGKHTCLAVRTRRVNLQVEAEERQRQAGGRPEVTVASHRDFCFCLPRFRPFTDLRCKSLFCFGFTSPYGYTVLRHSPGRMSPRKGARRGGGREGRGAGRGQPEEQPAVSTVDPNAPVTQADLPAMEQRYQDMLQAALAPFLAAQQN</sequence>
<dbReference type="AlphaFoldDB" id="A0A5A7UP21"/>
<dbReference type="Proteomes" id="UP000321393">
    <property type="component" value="Unassembled WGS sequence"/>
</dbReference>
<evidence type="ECO:0008006" key="4">
    <source>
        <dbReference type="Google" id="ProtNLM"/>
    </source>
</evidence>
<evidence type="ECO:0000313" key="3">
    <source>
        <dbReference type="Proteomes" id="UP000321393"/>
    </source>
</evidence>
<reference evidence="2 3" key="1">
    <citation type="submission" date="2019-08" db="EMBL/GenBank/DDBJ databases">
        <title>Draft genome sequences of two oriental melons (Cucumis melo L. var makuwa).</title>
        <authorList>
            <person name="Kwon S.-Y."/>
        </authorList>
    </citation>
    <scope>NUCLEOTIDE SEQUENCE [LARGE SCALE GENOMIC DNA]</scope>
    <source>
        <strain evidence="3">cv. SW 3</strain>
        <tissue evidence="2">Leaf</tissue>
    </source>
</reference>